<dbReference type="PRINTS" id="PR00081">
    <property type="entry name" value="GDHRDH"/>
</dbReference>
<keyword evidence="2 5" id="KW-0560">Oxidoreductase</keyword>
<sequence length="276" mass="28102">MALSVKKVTGAAPGPSIRRKDPIMTTSTIPNRFAGATVVVTGAGSGIGKATATRLLAEGARVIASDLDAERLDALSVEVGDAPLTTVVGDVSDDAVIAQIVEVGEGRITGLVNNAGIMDAFVPTAEIDDALWERVLRINVTAPMKLMRAVLPAMVEAGHGRIVNVASEASIRAGASGTPYATSKHAVVGLTKSTALFYGPAGVRVNAVAPGAVATNIEAPFRSELGAQRLGPIMQATVPAPATAEQLAASITWLLSEDSANVNGALLMSDGGWSTI</sequence>
<name>A0ABX2Y7E1_9CELL</name>
<dbReference type="EMBL" id="MAQA01000006">
    <property type="protein sequence ID" value="OCI32474.1"/>
    <property type="molecule type" value="Genomic_DNA"/>
</dbReference>
<evidence type="ECO:0000256" key="1">
    <source>
        <dbReference type="ARBA" id="ARBA00006484"/>
    </source>
</evidence>
<comment type="similarity">
    <text evidence="1 3">Belongs to the short-chain dehydrogenases/reductases (SDR) family.</text>
</comment>
<evidence type="ECO:0000313" key="5">
    <source>
        <dbReference type="EMBL" id="OCI32474.1"/>
    </source>
</evidence>
<dbReference type="PANTHER" id="PTHR43477">
    <property type="entry name" value="DIHYDROANTICAPSIN 7-DEHYDROGENASE"/>
    <property type="match status" value="1"/>
</dbReference>
<organism evidence="5 6">
    <name type="scientific">Oerskovia enterophila</name>
    <dbReference type="NCBI Taxonomy" id="43678"/>
    <lineage>
        <taxon>Bacteria</taxon>
        <taxon>Bacillati</taxon>
        <taxon>Actinomycetota</taxon>
        <taxon>Actinomycetes</taxon>
        <taxon>Micrococcales</taxon>
        <taxon>Cellulomonadaceae</taxon>
        <taxon>Oerskovia</taxon>
    </lineage>
</organism>
<comment type="caution">
    <text evidence="5">The sequence shown here is derived from an EMBL/GenBank/DDBJ whole genome shotgun (WGS) entry which is preliminary data.</text>
</comment>
<dbReference type="InterPro" id="IPR036291">
    <property type="entry name" value="NAD(P)-bd_dom_sf"/>
</dbReference>
<dbReference type="InterPro" id="IPR002347">
    <property type="entry name" value="SDR_fam"/>
</dbReference>
<evidence type="ECO:0000256" key="2">
    <source>
        <dbReference type="ARBA" id="ARBA00023002"/>
    </source>
</evidence>
<dbReference type="Pfam" id="PF00106">
    <property type="entry name" value="adh_short"/>
    <property type="match status" value="1"/>
</dbReference>
<feature type="region of interest" description="Disordered" evidence="4">
    <location>
        <begin position="1"/>
        <end position="23"/>
    </location>
</feature>
<accession>A0ABX2Y7E1</accession>
<dbReference type="Proteomes" id="UP000093412">
    <property type="component" value="Unassembled WGS sequence"/>
</dbReference>
<reference evidence="5 6" key="1">
    <citation type="submission" date="2016-06" db="EMBL/GenBank/DDBJ databases">
        <title>Genome sequence of Oerskovia enterophila DSM 43852.</title>
        <authorList>
            <person name="Poehlein A."/>
            <person name="Jag V."/>
            <person name="Bengelsdorf F.R."/>
            <person name="Daniel R."/>
            <person name="Duerre P."/>
        </authorList>
    </citation>
    <scope>NUCLEOTIDE SEQUENCE [LARGE SCALE GENOMIC DNA]</scope>
    <source>
        <strain evidence="5 6">DSM 43852</strain>
    </source>
</reference>
<dbReference type="EC" id="1.1.1.-" evidence="5"/>
<dbReference type="SUPFAM" id="SSF51735">
    <property type="entry name" value="NAD(P)-binding Rossmann-fold domains"/>
    <property type="match status" value="1"/>
</dbReference>
<dbReference type="PRINTS" id="PR00080">
    <property type="entry name" value="SDRFAMILY"/>
</dbReference>
<keyword evidence="6" id="KW-1185">Reference proteome</keyword>
<dbReference type="CDD" id="cd05233">
    <property type="entry name" value="SDR_c"/>
    <property type="match status" value="1"/>
</dbReference>
<dbReference type="GO" id="GO:0016491">
    <property type="term" value="F:oxidoreductase activity"/>
    <property type="evidence" value="ECO:0007669"/>
    <property type="project" value="UniProtKB-KW"/>
</dbReference>
<proteinExistence type="inferred from homology"/>
<evidence type="ECO:0000313" key="6">
    <source>
        <dbReference type="Proteomes" id="UP000093412"/>
    </source>
</evidence>
<dbReference type="PANTHER" id="PTHR43477:SF1">
    <property type="entry name" value="DIHYDROANTICAPSIN 7-DEHYDROGENASE"/>
    <property type="match status" value="1"/>
</dbReference>
<dbReference type="InterPro" id="IPR020904">
    <property type="entry name" value="Sc_DH/Rdtase_CS"/>
</dbReference>
<dbReference type="Gene3D" id="3.40.50.720">
    <property type="entry name" value="NAD(P)-binding Rossmann-like Domain"/>
    <property type="match status" value="1"/>
</dbReference>
<protein>
    <submittedName>
        <fullName evidence="5">Levodione reductase</fullName>
        <ecNumber evidence="5">1.1.1.-</ecNumber>
    </submittedName>
</protein>
<evidence type="ECO:0000256" key="3">
    <source>
        <dbReference type="RuleBase" id="RU000363"/>
    </source>
</evidence>
<dbReference type="InterPro" id="IPR051122">
    <property type="entry name" value="SDR_DHRS6-like"/>
</dbReference>
<gene>
    <name evidence="5" type="primary">lvr_2</name>
    <name evidence="5" type="ORF">OERS_08760</name>
</gene>
<evidence type="ECO:0000256" key="4">
    <source>
        <dbReference type="SAM" id="MobiDB-lite"/>
    </source>
</evidence>
<dbReference type="PROSITE" id="PS00061">
    <property type="entry name" value="ADH_SHORT"/>
    <property type="match status" value="1"/>
</dbReference>